<dbReference type="Pfam" id="PF00248">
    <property type="entry name" value="Aldo_ket_red"/>
    <property type="match status" value="1"/>
</dbReference>
<sequence>MCQRFKFTELGLSIYAAWEVAMMWRICDKNGYVKPTIYQGMYNAITRSIENELFPCCRSFGIRLAIYNPLAGGFFAGKIMKPDDPIEEGGRFDPNHPLGAMYRERYIRSSFFKALEVVKEALKGHPDITLVSVAARWLQHHSGLQPEDRVILGASSIDQIEMNCSCSEEGPLPENILSAVDLARETVKAELNAHRTGDDMYHQHGVVWDGTVVFLIAFLARLKIVRLDTRQAIAL</sequence>
<dbReference type="PANTHER" id="PTHR43364:SF4">
    <property type="entry name" value="NAD(P)-LINKED OXIDOREDUCTASE SUPERFAMILY PROTEIN"/>
    <property type="match status" value="1"/>
</dbReference>
<dbReference type="Gene3D" id="3.20.20.100">
    <property type="entry name" value="NADP-dependent oxidoreductase domain"/>
    <property type="match status" value="1"/>
</dbReference>
<dbReference type="GO" id="GO:0016491">
    <property type="term" value="F:oxidoreductase activity"/>
    <property type="evidence" value="ECO:0007669"/>
    <property type="project" value="UniProtKB-KW"/>
</dbReference>
<dbReference type="PANTHER" id="PTHR43364">
    <property type="entry name" value="NADH-SPECIFIC METHYLGLYOXAL REDUCTASE-RELATED"/>
    <property type="match status" value="1"/>
</dbReference>
<dbReference type="InParanoid" id="F4RRR2"/>
<evidence type="ECO:0000313" key="4">
    <source>
        <dbReference type="Proteomes" id="UP000001072"/>
    </source>
</evidence>
<dbReference type="RefSeq" id="XP_007411727.1">
    <property type="nucleotide sequence ID" value="XM_007411665.1"/>
</dbReference>
<name>F4RRR2_MELLP</name>
<proteinExistence type="predicted"/>
<dbReference type="InterPro" id="IPR050523">
    <property type="entry name" value="AKR_Detox_Biosynth"/>
</dbReference>
<dbReference type="GeneID" id="18934875"/>
<dbReference type="KEGG" id="mlr:MELLADRAFT_88442"/>
<organism evidence="4">
    <name type="scientific">Melampsora larici-populina (strain 98AG31 / pathotype 3-4-7)</name>
    <name type="common">Poplar leaf rust fungus</name>
    <dbReference type="NCBI Taxonomy" id="747676"/>
    <lineage>
        <taxon>Eukaryota</taxon>
        <taxon>Fungi</taxon>
        <taxon>Dikarya</taxon>
        <taxon>Basidiomycota</taxon>
        <taxon>Pucciniomycotina</taxon>
        <taxon>Pucciniomycetes</taxon>
        <taxon>Pucciniales</taxon>
        <taxon>Melampsoraceae</taxon>
        <taxon>Melampsora</taxon>
    </lineage>
</organism>
<dbReference type="SUPFAM" id="SSF51430">
    <property type="entry name" value="NAD(P)-linked oxidoreductase"/>
    <property type="match status" value="1"/>
</dbReference>
<dbReference type="EMBL" id="GL883115">
    <property type="protein sequence ID" value="EGG04974.1"/>
    <property type="molecule type" value="Genomic_DNA"/>
</dbReference>
<dbReference type="InterPro" id="IPR036812">
    <property type="entry name" value="NAD(P)_OxRdtase_dom_sf"/>
</dbReference>
<dbReference type="OrthoDB" id="2310150at2759"/>
<evidence type="ECO:0000259" key="2">
    <source>
        <dbReference type="Pfam" id="PF00248"/>
    </source>
</evidence>
<dbReference type="Proteomes" id="UP000001072">
    <property type="component" value="Unassembled WGS sequence"/>
</dbReference>
<dbReference type="STRING" id="747676.F4RRR2"/>
<dbReference type="eggNOG" id="ENOG502QU2T">
    <property type="taxonomic scope" value="Eukaryota"/>
</dbReference>
<accession>F4RRR2</accession>
<dbReference type="InterPro" id="IPR023210">
    <property type="entry name" value="NADP_OxRdtase_dom"/>
</dbReference>
<keyword evidence="1" id="KW-0560">Oxidoreductase</keyword>
<gene>
    <name evidence="3" type="ORF">MELLADRAFT_88442</name>
</gene>
<protein>
    <recommendedName>
        <fullName evidence="2">NADP-dependent oxidoreductase domain-containing protein</fullName>
    </recommendedName>
</protein>
<keyword evidence="4" id="KW-1185">Reference proteome</keyword>
<evidence type="ECO:0000313" key="3">
    <source>
        <dbReference type="EMBL" id="EGG04974.1"/>
    </source>
</evidence>
<dbReference type="VEuPathDB" id="FungiDB:MELLADRAFT_88442"/>
<feature type="domain" description="NADP-dependent oxidoreductase" evidence="2">
    <location>
        <begin position="9"/>
        <end position="181"/>
    </location>
</feature>
<reference evidence="4" key="1">
    <citation type="journal article" date="2011" name="Proc. Natl. Acad. Sci. U.S.A.">
        <title>Obligate biotrophy features unraveled by the genomic analysis of rust fungi.</title>
        <authorList>
            <person name="Duplessis S."/>
            <person name="Cuomo C.A."/>
            <person name="Lin Y.-C."/>
            <person name="Aerts A."/>
            <person name="Tisserant E."/>
            <person name="Veneault-Fourrey C."/>
            <person name="Joly D.L."/>
            <person name="Hacquard S."/>
            <person name="Amselem J."/>
            <person name="Cantarel B.L."/>
            <person name="Chiu R."/>
            <person name="Coutinho P.M."/>
            <person name="Feau N."/>
            <person name="Field M."/>
            <person name="Frey P."/>
            <person name="Gelhaye E."/>
            <person name="Goldberg J."/>
            <person name="Grabherr M.G."/>
            <person name="Kodira C.D."/>
            <person name="Kohler A."/>
            <person name="Kuees U."/>
            <person name="Lindquist E.A."/>
            <person name="Lucas S.M."/>
            <person name="Mago R."/>
            <person name="Mauceli E."/>
            <person name="Morin E."/>
            <person name="Murat C."/>
            <person name="Pangilinan J.L."/>
            <person name="Park R."/>
            <person name="Pearson M."/>
            <person name="Quesneville H."/>
            <person name="Rouhier N."/>
            <person name="Sakthikumar S."/>
            <person name="Salamov A.A."/>
            <person name="Schmutz J."/>
            <person name="Selles B."/>
            <person name="Shapiro H."/>
            <person name="Tanguay P."/>
            <person name="Tuskan G.A."/>
            <person name="Henrissat B."/>
            <person name="Van de Peer Y."/>
            <person name="Rouze P."/>
            <person name="Ellis J.G."/>
            <person name="Dodds P.N."/>
            <person name="Schein J.E."/>
            <person name="Zhong S."/>
            <person name="Hamelin R.C."/>
            <person name="Grigoriev I.V."/>
            <person name="Szabo L.J."/>
            <person name="Martin F."/>
        </authorList>
    </citation>
    <scope>NUCLEOTIDE SEQUENCE [LARGE SCALE GENOMIC DNA]</scope>
    <source>
        <strain evidence="4">98AG31 / pathotype 3-4-7</strain>
    </source>
</reference>
<dbReference type="AlphaFoldDB" id="F4RRR2"/>
<evidence type="ECO:0000256" key="1">
    <source>
        <dbReference type="ARBA" id="ARBA00023002"/>
    </source>
</evidence>
<dbReference type="HOGENOM" id="CLU_1180457_0_0_1"/>